<proteinExistence type="predicted"/>
<dbReference type="Proteomes" id="UP001175271">
    <property type="component" value="Unassembled WGS sequence"/>
</dbReference>
<protein>
    <submittedName>
        <fullName evidence="2">Uncharacterized protein</fullName>
    </submittedName>
</protein>
<organism evidence="2 3">
    <name type="scientific">Steinernema hermaphroditum</name>
    <dbReference type="NCBI Taxonomy" id="289476"/>
    <lineage>
        <taxon>Eukaryota</taxon>
        <taxon>Metazoa</taxon>
        <taxon>Ecdysozoa</taxon>
        <taxon>Nematoda</taxon>
        <taxon>Chromadorea</taxon>
        <taxon>Rhabditida</taxon>
        <taxon>Tylenchina</taxon>
        <taxon>Panagrolaimomorpha</taxon>
        <taxon>Strongyloidoidea</taxon>
        <taxon>Steinernematidae</taxon>
        <taxon>Steinernema</taxon>
    </lineage>
</organism>
<reference evidence="2" key="1">
    <citation type="submission" date="2023-06" db="EMBL/GenBank/DDBJ databases">
        <title>Genomic analysis of the entomopathogenic nematode Steinernema hermaphroditum.</title>
        <authorList>
            <person name="Schwarz E.M."/>
            <person name="Heppert J.K."/>
            <person name="Baniya A."/>
            <person name="Schwartz H.T."/>
            <person name="Tan C.-H."/>
            <person name="Antoshechkin I."/>
            <person name="Sternberg P.W."/>
            <person name="Goodrich-Blair H."/>
            <person name="Dillman A.R."/>
        </authorList>
    </citation>
    <scope>NUCLEOTIDE SEQUENCE</scope>
    <source>
        <strain evidence="2">PS9179</strain>
        <tissue evidence="2">Whole animal</tissue>
    </source>
</reference>
<dbReference type="AlphaFoldDB" id="A0AA39H594"/>
<evidence type="ECO:0000313" key="3">
    <source>
        <dbReference type="Proteomes" id="UP001175271"/>
    </source>
</evidence>
<gene>
    <name evidence="2" type="ORF">QR680_002647</name>
</gene>
<comment type="caution">
    <text evidence="2">The sequence shown here is derived from an EMBL/GenBank/DDBJ whole genome shotgun (WGS) entry which is preliminary data.</text>
</comment>
<evidence type="ECO:0000256" key="1">
    <source>
        <dbReference type="SAM" id="Phobius"/>
    </source>
</evidence>
<keyword evidence="3" id="KW-1185">Reference proteome</keyword>
<sequence>MQHLRLNIHDIGLYGIGIFAFFMLIMLLYLTCKYMDRKIEGYSQSPSRVASCHELVDKSGAIHIEMNDIEPDSWPYQPNSEKQQFTVQPVDSVCFAR</sequence>
<keyword evidence="1" id="KW-1133">Transmembrane helix</keyword>
<name>A0AA39H594_9BILA</name>
<dbReference type="EMBL" id="JAUCMV010000005">
    <property type="protein sequence ID" value="KAK0398563.1"/>
    <property type="molecule type" value="Genomic_DNA"/>
</dbReference>
<keyword evidence="1" id="KW-0812">Transmembrane</keyword>
<keyword evidence="1" id="KW-0472">Membrane</keyword>
<accession>A0AA39H594</accession>
<evidence type="ECO:0000313" key="2">
    <source>
        <dbReference type="EMBL" id="KAK0398563.1"/>
    </source>
</evidence>
<feature type="transmembrane region" description="Helical" evidence="1">
    <location>
        <begin position="12"/>
        <end position="30"/>
    </location>
</feature>